<dbReference type="InterPro" id="IPR001138">
    <property type="entry name" value="Zn2Cys6_DnaBD"/>
</dbReference>
<gene>
    <name evidence="5" type="ORF">LTR62_004801</name>
</gene>
<dbReference type="Pfam" id="PF00172">
    <property type="entry name" value="Zn_clus"/>
    <property type="match status" value="1"/>
</dbReference>
<dbReference type="GO" id="GO:0045944">
    <property type="term" value="P:positive regulation of transcription by RNA polymerase II"/>
    <property type="evidence" value="ECO:0007669"/>
    <property type="project" value="TreeGrafter"/>
</dbReference>
<dbReference type="PROSITE" id="PS00463">
    <property type="entry name" value="ZN2_CY6_FUNGAL_1"/>
    <property type="match status" value="1"/>
</dbReference>
<feature type="compositionally biased region" description="Polar residues" evidence="3">
    <location>
        <begin position="1"/>
        <end position="10"/>
    </location>
</feature>
<feature type="compositionally biased region" description="Acidic residues" evidence="3">
    <location>
        <begin position="168"/>
        <end position="182"/>
    </location>
</feature>
<dbReference type="PANTHER" id="PTHR37534">
    <property type="entry name" value="TRANSCRIPTIONAL ACTIVATOR PROTEIN UGA3"/>
    <property type="match status" value="1"/>
</dbReference>
<accession>A0AAN7TF77</accession>
<dbReference type="AlphaFoldDB" id="A0AAN7TF77"/>
<protein>
    <recommendedName>
        <fullName evidence="4">Zn(2)-C6 fungal-type domain-containing protein</fullName>
    </recommendedName>
</protein>
<keyword evidence="2" id="KW-0539">Nucleus</keyword>
<comment type="caution">
    <text evidence="5">The sequence shown here is derived from an EMBL/GenBank/DDBJ whole genome shotgun (WGS) entry which is preliminary data.</text>
</comment>
<feature type="compositionally biased region" description="Acidic residues" evidence="3">
    <location>
        <begin position="191"/>
        <end position="204"/>
    </location>
</feature>
<evidence type="ECO:0000313" key="6">
    <source>
        <dbReference type="Proteomes" id="UP001310890"/>
    </source>
</evidence>
<evidence type="ECO:0000256" key="1">
    <source>
        <dbReference type="ARBA" id="ARBA00004123"/>
    </source>
</evidence>
<dbReference type="CDD" id="cd00067">
    <property type="entry name" value="GAL4"/>
    <property type="match status" value="1"/>
</dbReference>
<name>A0AAN7TF77_9PEZI</name>
<evidence type="ECO:0000313" key="5">
    <source>
        <dbReference type="EMBL" id="KAK5111695.1"/>
    </source>
</evidence>
<comment type="subcellular location">
    <subcellularLocation>
        <location evidence="1">Nucleus</location>
    </subcellularLocation>
</comment>
<dbReference type="PANTHER" id="PTHR37534:SF10">
    <property type="entry name" value="ZN(II)2CYS6 TRANSCRIPTION FACTOR (EUROFUNG)"/>
    <property type="match status" value="1"/>
</dbReference>
<dbReference type="SMART" id="SM00066">
    <property type="entry name" value="GAL4"/>
    <property type="match status" value="1"/>
</dbReference>
<dbReference type="Gene3D" id="4.10.240.10">
    <property type="entry name" value="Zn(2)-C6 fungal-type DNA-binding domain"/>
    <property type="match status" value="1"/>
</dbReference>
<evidence type="ECO:0000256" key="3">
    <source>
        <dbReference type="SAM" id="MobiDB-lite"/>
    </source>
</evidence>
<sequence>MSPSDQSINNPHGLPLPSPGGWIGQESPTMVGQCPPPIPPLGTFYSTAPPPMYPPGPFPPRLHQLHTMSVENLGTYSEYEDPTRTMLPHVQAQGQPRQRRRQPASSEHVKHRRTRSGCYTCRQRRVKCDETRPICDRCRKGKRECAWPGSSSPTASGSKSSRTSGKAEDDDASSTSDGDEDGDSKSPLEAIADDENEDALDDSEPQSGASEQRKASDGISNKLRSPVSERSTGKAKDAVRPKVARNLSRHGSKQSISQNSRWASLPRDIRAYLQYHSKSLSHHHYGFKYDSGDFLKTTFLEIAMNDESSALLYGVVAFAAYHHAVTNQETAISRFLSYYNKSINLLQLSLQKKRHNVATLLTILQLATIEEFLGDWTNLLGHQRAAHQILIDLFTPQTIMQDETRRRIIAWYIRFDLFAGMMAGSETKLDRSWFAACADFYALQARERPADIGAKFEGYFSTMRLLATDVTLLMAAKSKSGFDDNEFEDRISHLNLRFDAFRKTLSTAFEGPSCFVPDFPRAPVPDPSKEITNFRDPYFLYAGELFTMNYVLIDFWAIELTVHLSLSSARRLPPPPELFEIALKKCKMFEAIQYYDKGPPGAILGCQASLGIASLCLPRDQKHIDWCRQKFALIEQHGYIYPTVLRQRMSELWALDVNHWWLPNDEGLPQVVRAIRDFVEYRASMPQDDVAVNVRDMSGIFRAMSVSDESGLLPDDLMGFGADSDVAFEGGVRWEESSPEQGWTLGDQ</sequence>
<dbReference type="Pfam" id="PF11951">
    <property type="entry name" value="Fungal_trans_2"/>
    <property type="match status" value="1"/>
</dbReference>
<dbReference type="PROSITE" id="PS50048">
    <property type="entry name" value="ZN2_CY6_FUNGAL_2"/>
    <property type="match status" value="1"/>
</dbReference>
<feature type="domain" description="Zn(2)-C6 fungal-type" evidence="4">
    <location>
        <begin position="117"/>
        <end position="147"/>
    </location>
</feature>
<feature type="region of interest" description="Disordered" evidence="3">
    <location>
        <begin position="1"/>
        <end position="116"/>
    </location>
</feature>
<dbReference type="InterPro" id="IPR036864">
    <property type="entry name" value="Zn2-C6_fun-type_DNA-bd_sf"/>
</dbReference>
<dbReference type="GO" id="GO:0000981">
    <property type="term" value="F:DNA-binding transcription factor activity, RNA polymerase II-specific"/>
    <property type="evidence" value="ECO:0007669"/>
    <property type="project" value="InterPro"/>
</dbReference>
<dbReference type="Proteomes" id="UP001310890">
    <property type="component" value="Unassembled WGS sequence"/>
</dbReference>
<organism evidence="5 6">
    <name type="scientific">Meristemomyces frigidus</name>
    <dbReference type="NCBI Taxonomy" id="1508187"/>
    <lineage>
        <taxon>Eukaryota</taxon>
        <taxon>Fungi</taxon>
        <taxon>Dikarya</taxon>
        <taxon>Ascomycota</taxon>
        <taxon>Pezizomycotina</taxon>
        <taxon>Dothideomycetes</taxon>
        <taxon>Dothideomycetidae</taxon>
        <taxon>Mycosphaerellales</taxon>
        <taxon>Teratosphaeriaceae</taxon>
        <taxon>Meristemomyces</taxon>
    </lineage>
</organism>
<feature type="compositionally biased region" description="Basic and acidic residues" evidence="3">
    <location>
        <begin position="231"/>
        <end position="240"/>
    </location>
</feature>
<feature type="compositionally biased region" description="Low complexity" evidence="3">
    <location>
        <begin position="148"/>
        <end position="164"/>
    </location>
</feature>
<evidence type="ECO:0000259" key="4">
    <source>
        <dbReference type="PROSITE" id="PS50048"/>
    </source>
</evidence>
<feature type="region of interest" description="Disordered" evidence="3">
    <location>
        <begin position="142"/>
        <end position="260"/>
    </location>
</feature>
<feature type="compositionally biased region" description="Pro residues" evidence="3">
    <location>
        <begin position="48"/>
        <end position="60"/>
    </location>
</feature>
<evidence type="ECO:0000256" key="2">
    <source>
        <dbReference type="ARBA" id="ARBA00023242"/>
    </source>
</evidence>
<dbReference type="InterPro" id="IPR021858">
    <property type="entry name" value="Fun_TF"/>
</dbReference>
<dbReference type="EMBL" id="JAVRRL010000037">
    <property type="protein sequence ID" value="KAK5111695.1"/>
    <property type="molecule type" value="Genomic_DNA"/>
</dbReference>
<dbReference type="GO" id="GO:0000976">
    <property type="term" value="F:transcription cis-regulatory region binding"/>
    <property type="evidence" value="ECO:0007669"/>
    <property type="project" value="TreeGrafter"/>
</dbReference>
<proteinExistence type="predicted"/>
<reference evidence="5" key="1">
    <citation type="submission" date="2023-08" db="EMBL/GenBank/DDBJ databases">
        <title>Black Yeasts Isolated from many extreme environments.</title>
        <authorList>
            <person name="Coleine C."/>
            <person name="Stajich J.E."/>
            <person name="Selbmann L."/>
        </authorList>
    </citation>
    <scope>NUCLEOTIDE SEQUENCE</scope>
    <source>
        <strain evidence="5">CCFEE 5401</strain>
    </source>
</reference>
<dbReference type="GO" id="GO:0008270">
    <property type="term" value="F:zinc ion binding"/>
    <property type="evidence" value="ECO:0007669"/>
    <property type="project" value="InterPro"/>
</dbReference>
<dbReference type="GO" id="GO:0005634">
    <property type="term" value="C:nucleus"/>
    <property type="evidence" value="ECO:0007669"/>
    <property type="project" value="UniProtKB-SubCell"/>
</dbReference>
<dbReference type="SUPFAM" id="SSF57701">
    <property type="entry name" value="Zn2/Cys6 DNA-binding domain"/>
    <property type="match status" value="1"/>
</dbReference>
<feature type="compositionally biased region" description="Polar residues" evidence="3">
    <location>
        <begin position="66"/>
        <end position="75"/>
    </location>
</feature>